<dbReference type="Proteomes" id="UP000193144">
    <property type="component" value="Unassembled WGS sequence"/>
</dbReference>
<name>A0A1Y1YC84_9PLEO</name>
<comment type="caution">
    <text evidence="2">The sequence shown here is derived from an EMBL/GenBank/DDBJ whole genome shotgun (WGS) entry which is preliminary data.</text>
</comment>
<feature type="region of interest" description="Disordered" evidence="1">
    <location>
        <begin position="1"/>
        <end position="24"/>
    </location>
</feature>
<dbReference type="Gene3D" id="2.60.40.420">
    <property type="entry name" value="Cupredoxins - blue copper proteins"/>
    <property type="match status" value="1"/>
</dbReference>
<dbReference type="STRING" id="1231657.A0A1Y1YC84"/>
<dbReference type="InterPro" id="IPR008972">
    <property type="entry name" value="Cupredoxin"/>
</dbReference>
<dbReference type="EMBL" id="MCFA01000286">
    <property type="protein sequence ID" value="ORX95214.1"/>
    <property type="molecule type" value="Genomic_DNA"/>
</dbReference>
<evidence type="ECO:0000313" key="3">
    <source>
        <dbReference type="Proteomes" id="UP000193144"/>
    </source>
</evidence>
<feature type="compositionally biased region" description="Pro residues" evidence="1">
    <location>
        <begin position="14"/>
        <end position="23"/>
    </location>
</feature>
<dbReference type="SUPFAM" id="SSF49503">
    <property type="entry name" value="Cupredoxins"/>
    <property type="match status" value="1"/>
</dbReference>
<dbReference type="InterPro" id="IPR052953">
    <property type="entry name" value="Ser-rich/MCO-related"/>
</dbReference>
<reference evidence="2 3" key="1">
    <citation type="submission" date="2016-07" db="EMBL/GenBank/DDBJ databases">
        <title>Pervasive Adenine N6-methylation of Active Genes in Fungi.</title>
        <authorList>
            <consortium name="DOE Joint Genome Institute"/>
            <person name="Mondo S.J."/>
            <person name="Dannebaum R.O."/>
            <person name="Kuo R.C."/>
            <person name="Labutti K."/>
            <person name="Haridas S."/>
            <person name="Kuo A."/>
            <person name="Salamov A."/>
            <person name="Ahrendt S.R."/>
            <person name="Lipzen A."/>
            <person name="Sullivan W."/>
            <person name="Andreopoulos W.B."/>
            <person name="Clum A."/>
            <person name="Lindquist E."/>
            <person name="Daum C."/>
            <person name="Ramamoorthy G.K."/>
            <person name="Gryganskyi A."/>
            <person name="Culley D."/>
            <person name="Magnuson J.K."/>
            <person name="James T.Y."/>
            <person name="O'Malley M.A."/>
            <person name="Stajich J.E."/>
            <person name="Spatafora J.W."/>
            <person name="Visel A."/>
            <person name="Grigoriev I.V."/>
        </authorList>
    </citation>
    <scope>NUCLEOTIDE SEQUENCE [LARGE SCALE GENOMIC DNA]</scope>
    <source>
        <strain evidence="2 3">CBS 115471</strain>
    </source>
</reference>
<accession>A0A1Y1YC84</accession>
<evidence type="ECO:0000256" key="1">
    <source>
        <dbReference type="SAM" id="MobiDB-lite"/>
    </source>
</evidence>
<feature type="compositionally biased region" description="Polar residues" evidence="1">
    <location>
        <begin position="1"/>
        <end position="10"/>
    </location>
</feature>
<feature type="non-terminal residue" evidence="2">
    <location>
        <position position="161"/>
    </location>
</feature>
<gene>
    <name evidence="2" type="ORF">BCR34DRAFT_440261</name>
</gene>
<dbReference type="OrthoDB" id="2331100at2759"/>
<dbReference type="PANTHER" id="PTHR34883">
    <property type="entry name" value="SERINE-RICH PROTEIN, PUTATIVE-RELATED-RELATED"/>
    <property type="match status" value="1"/>
</dbReference>
<dbReference type="CDD" id="cd00920">
    <property type="entry name" value="Cupredoxin"/>
    <property type="match status" value="1"/>
</dbReference>
<proteinExistence type="predicted"/>
<keyword evidence="3" id="KW-1185">Reference proteome</keyword>
<organism evidence="2 3">
    <name type="scientific">Clohesyomyces aquaticus</name>
    <dbReference type="NCBI Taxonomy" id="1231657"/>
    <lineage>
        <taxon>Eukaryota</taxon>
        <taxon>Fungi</taxon>
        <taxon>Dikarya</taxon>
        <taxon>Ascomycota</taxon>
        <taxon>Pezizomycotina</taxon>
        <taxon>Dothideomycetes</taxon>
        <taxon>Pleosporomycetidae</taxon>
        <taxon>Pleosporales</taxon>
        <taxon>Lindgomycetaceae</taxon>
        <taxon>Clohesyomyces</taxon>
    </lineage>
</organism>
<feature type="non-terminal residue" evidence="2">
    <location>
        <position position="1"/>
    </location>
</feature>
<sequence>SAAVQYTPSATYAAPPPPPPPPAKQTVMVGKDGLKFTPDNIIAKIGDEITFQFYPKNHSVVQSTFSNPCNPQENAIFSGFIPSMEGPASTTFTIKVTTEKPIWLYCGALKPKPHCAAGMVAAINAPATGNTLEAFRLLANKTMTSTFPSKPNGGYLNGELP</sequence>
<dbReference type="AlphaFoldDB" id="A0A1Y1YC84"/>
<dbReference type="PANTHER" id="PTHR34883:SF15">
    <property type="entry name" value="EXTRACELLULAR SERINE-RICH PROTEIN"/>
    <property type="match status" value="1"/>
</dbReference>
<protein>
    <submittedName>
        <fullName evidence="2">Cupredoxin</fullName>
    </submittedName>
</protein>
<evidence type="ECO:0000313" key="2">
    <source>
        <dbReference type="EMBL" id="ORX95214.1"/>
    </source>
</evidence>